<feature type="signal peptide" evidence="4">
    <location>
        <begin position="1"/>
        <end position="26"/>
    </location>
</feature>
<dbReference type="PANTHER" id="PTHR11022">
    <property type="entry name" value="PEPTIDOGLYCAN RECOGNITION PROTEIN"/>
    <property type="match status" value="1"/>
</dbReference>
<keyword evidence="2 4" id="KW-0732">Signal</keyword>
<evidence type="ECO:0000259" key="6">
    <source>
        <dbReference type="SMART" id="SM00701"/>
    </source>
</evidence>
<evidence type="ECO:0000256" key="1">
    <source>
        <dbReference type="ARBA" id="ARBA00007553"/>
    </source>
</evidence>
<feature type="region of interest" description="Disordered" evidence="3">
    <location>
        <begin position="174"/>
        <end position="209"/>
    </location>
</feature>
<dbReference type="GO" id="GO:0009253">
    <property type="term" value="P:peptidoglycan catabolic process"/>
    <property type="evidence" value="ECO:0007669"/>
    <property type="project" value="InterPro"/>
</dbReference>
<comment type="caution">
    <text evidence="7">The sequence shown here is derived from an EMBL/GenBank/DDBJ whole genome shotgun (WGS) entry which is preliminary data.</text>
</comment>
<reference evidence="7 8" key="1">
    <citation type="submission" date="2019-03" db="EMBL/GenBank/DDBJ databases">
        <title>Draft genome sequences of novel Actinobacteria.</title>
        <authorList>
            <person name="Sahin N."/>
            <person name="Ay H."/>
            <person name="Saygin H."/>
        </authorList>
    </citation>
    <scope>NUCLEOTIDE SEQUENCE [LARGE SCALE GENOMIC DNA]</scope>
    <source>
        <strain evidence="7 8">5K138</strain>
    </source>
</reference>
<evidence type="ECO:0000256" key="2">
    <source>
        <dbReference type="ARBA" id="ARBA00022729"/>
    </source>
</evidence>
<dbReference type="Proteomes" id="UP000294739">
    <property type="component" value="Unassembled WGS sequence"/>
</dbReference>
<dbReference type="Pfam" id="PF01510">
    <property type="entry name" value="Amidase_2"/>
    <property type="match status" value="1"/>
</dbReference>
<dbReference type="InterPro" id="IPR036505">
    <property type="entry name" value="Amidase/PGRP_sf"/>
</dbReference>
<dbReference type="SUPFAM" id="SSF55846">
    <property type="entry name" value="N-acetylmuramoyl-L-alanine amidase-like"/>
    <property type="match status" value="1"/>
</dbReference>
<feature type="compositionally biased region" description="Low complexity" evidence="3">
    <location>
        <begin position="179"/>
        <end position="189"/>
    </location>
</feature>
<feature type="region of interest" description="Disordered" evidence="3">
    <location>
        <begin position="119"/>
        <end position="151"/>
    </location>
</feature>
<dbReference type="GO" id="GO:0008270">
    <property type="term" value="F:zinc ion binding"/>
    <property type="evidence" value="ECO:0007669"/>
    <property type="project" value="InterPro"/>
</dbReference>
<dbReference type="InterPro" id="IPR002502">
    <property type="entry name" value="Amidase_domain"/>
</dbReference>
<dbReference type="PANTHER" id="PTHR11022:SF41">
    <property type="entry name" value="PEPTIDOGLYCAN-RECOGNITION PROTEIN LC-RELATED"/>
    <property type="match status" value="1"/>
</dbReference>
<evidence type="ECO:0000256" key="3">
    <source>
        <dbReference type="SAM" id="MobiDB-lite"/>
    </source>
</evidence>
<dbReference type="RefSeq" id="WP_131890059.1">
    <property type="nucleotide sequence ID" value="NZ_SMKZ01000001.1"/>
</dbReference>
<dbReference type="SMART" id="SM00701">
    <property type="entry name" value="PGRP"/>
    <property type="match status" value="1"/>
</dbReference>
<evidence type="ECO:0000259" key="5">
    <source>
        <dbReference type="SMART" id="SM00644"/>
    </source>
</evidence>
<dbReference type="InterPro" id="IPR006619">
    <property type="entry name" value="PGRP_domain_met/bac"/>
</dbReference>
<keyword evidence="8" id="KW-1185">Reference proteome</keyword>
<dbReference type="InterPro" id="IPR015510">
    <property type="entry name" value="PGRP"/>
</dbReference>
<feature type="domain" description="Peptidoglycan recognition protein family" evidence="6">
    <location>
        <begin position="206"/>
        <end position="363"/>
    </location>
</feature>
<dbReference type="SUPFAM" id="SSF69318">
    <property type="entry name" value="Integrin alpha N-terminal domain"/>
    <property type="match status" value="1"/>
</dbReference>
<organism evidence="7 8">
    <name type="scientific">Jiangella asiatica</name>
    <dbReference type="NCBI Taxonomy" id="2530372"/>
    <lineage>
        <taxon>Bacteria</taxon>
        <taxon>Bacillati</taxon>
        <taxon>Actinomycetota</taxon>
        <taxon>Actinomycetes</taxon>
        <taxon>Jiangellales</taxon>
        <taxon>Jiangellaceae</taxon>
        <taxon>Jiangella</taxon>
    </lineage>
</organism>
<evidence type="ECO:0000313" key="7">
    <source>
        <dbReference type="EMBL" id="TDE15900.1"/>
    </source>
</evidence>
<dbReference type="AlphaFoldDB" id="A0A4R5DUA3"/>
<dbReference type="OrthoDB" id="514320at2"/>
<evidence type="ECO:0000256" key="4">
    <source>
        <dbReference type="SAM" id="SignalP"/>
    </source>
</evidence>
<proteinExistence type="inferred from homology"/>
<feature type="domain" description="N-acetylmuramoyl-L-alanine amidase" evidence="5">
    <location>
        <begin position="219"/>
        <end position="369"/>
    </location>
</feature>
<dbReference type="CDD" id="cd06583">
    <property type="entry name" value="PGRP"/>
    <property type="match status" value="1"/>
</dbReference>
<comment type="similarity">
    <text evidence="1">Belongs to the N-acetylmuramoyl-L-alanine amidase 2 family.</text>
</comment>
<name>A0A4R5DUA3_9ACTN</name>
<dbReference type="SMART" id="SM00644">
    <property type="entry name" value="Ami_2"/>
    <property type="match status" value="1"/>
</dbReference>
<dbReference type="Gene3D" id="2.130.10.130">
    <property type="entry name" value="Integrin alpha, N-terminal"/>
    <property type="match status" value="1"/>
</dbReference>
<feature type="chain" id="PRO_5020369816" description="Peptidoglycan recognition protein family domain-containing protein" evidence="4">
    <location>
        <begin position="27"/>
        <end position="639"/>
    </location>
</feature>
<dbReference type="EMBL" id="SMKZ01000001">
    <property type="protein sequence ID" value="TDE15900.1"/>
    <property type="molecule type" value="Genomic_DNA"/>
</dbReference>
<sequence>MTTMRAVLAGALVALGLTLPAQPGAAAGPTTTADAAVDRQELQTVRLPAMSSAFGGIGTLPPTPEGQANDPSLGTVPVVYTPEYDVSPFQLAAVTWTGTAPVSAWARVRTDGTWSQWYELPADSDHQPDPGSAEAAATRNGTDPLLVPESDGIQVRVDSSVRPGTRQLGDLRLDLVDPSATPTAASAEPQAERAPAQDERVATPQPSVYRRSQWGADESMRADPPTFGQVNGAFVHHTVSATQYSAADVPSMIRSIYVYHVRSRGWNDIGYNFIIDRFGRIWEGRYGGINRAVTGAHTAGYNDDAFAASALGTYTDSPPTAQMLRAYEELFGWKFGIHGVNPRHAVNYDGESWPAIAGHRDAAATACPGDALYARLGTIRAGTVTTMSLSPSRDTNRNARADLMATRSDGSLVAADVVGGALVGMRSVGTGWNAMVSIALPGDWNGDRRDDMIARRRDGTLLLYPGAGNGTFARPVRIGSGWQIMSLVTAPGDWDRDGNPDLIARRTSDGTLWLYRGNGRGGFVEQRRIGSGWQSFTTLVGVGDWDGDNVGDLVGRRSDGSLWLYPGGGAGTFGTPRRIGVGWNGYQIAGVGDASGDGRADIVARSTVGTLVLYPGNGTGGFGRARTVGTGWGGYNRLF</sequence>
<dbReference type="Pfam" id="PF13517">
    <property type="entry name" value="FG-GAP_3"/>
    <property type="match status" value="2"/>
</dbReference>
<dbReference type="InterPro" id="IPR013517">
    <property type="entry name" value="FG-GAP"/>
</dbReference>
<evidence type="ECO:0008006" key="9">
    <source>
        <dbReference type="Google" id="ProtNLM"/>
    </source>
</evidence>
<evidence type="ECO:0000313" key="8">
    <source>
        <dbReference type="Proteomes" id="UP000294739"/>
    </source>
</evidence>
<gene>
    <name evidence="7" type="ORF">E1269_00990</name>
</gene>
<dbReference type="InParanoid" id="A0A4R5DUA3"/>
<dbReference type="Gene3D" id="3.40.80.10">
    <property type="entry name" value="Peptidoglycan recognition protein-like"/>
    <property type="match status" value="1"/>
</dbReference>
<dbReference type="InterPro" id="IPR028994">
    <property type="entry name" value="Integrin_alpha_N"/>
</dbReference>
<protein>
    <recommendedName>
        <fullName evidence="9">Peptidoglycan recognition protein family domain-containing protein</fullName>
    </recommendedName>
</protein>
<accession>A0A4R5DUA3</accession>
<dbReference type="GO" id="GO:0008745">
    <property type="term" value="F:N-acetylmuramoyl-L-alanine amidase activity"/>
    <property type="evidence" value="ECO:0007669"/>
    <property type="project" value="InterPro"/>
</dbReference>